<accession>A0A1K2H455</accession>
<evidence type="ECO:0000313" key="1">
    <source>
        <dbReference type="EMBL" id="SFZ70506.1"/>
    </source>
</evidence>
<dbReference type="AlphaFoldDB" id="A0A1K2H455"/>
<dbReference type="Proteomes" id="UP000186513">
    <property type="component" value="Unassembled WGS sequence"/>
</dbReference>
<dbReference type="OrthoDB" id="9149079at2"/>
<gene>
    <name evidence="1" type="ORF">SAMN02745887_00226</name>
</gene>
<reference evidence="1 2" key="1">
    <citation type="submission" date="2016-11" db="EMBL/GenBank/DDBJ databases">
        <authorList>
            <person name="Jaros S."/>
            <person name="Januszkiewicz K."/>
            <person name="Wedrychowicz H."/>
        </authorList>
    </citation>
    <scope>NUCLEOTIDE SEQUENCE [LARGE SCALE GENOMIC DNA]</scope>
    <source>
        <strain evidence="1 2">DSM 18899</strain>
    </source>
</reference>
<keyword evidence="2" id="KW-1185">Reference proteome</keyword>
<evidence type="ECO:0000313" key="2">
    <source>
        <dbReference type="Proteomes" id="UP000186513"/>
    </source>
</evidence>
<dbReference type="EMBL" id="FPKR01000001">
    <property type="protein sequence ID" value="SFZ70506.1"/>
    <property type="molecule type" value="Genomic_DNA"/>
</dbReference>
<sequence>MQMLAAQAAPASPMLDPAERARQLALWQERLERARTTLASYQAGTRYPHESRPIAEHADQTYPNRPIEEERALHSASGEVDPTVLLRTAQSRVFVAGGETVSFSLQARDANGAVLPLQVMRATAQGLPGSAVRGPLPQMPLSFADKGVAGDMTAADGMLSALLVPSMSVFSSFDGPIRLEVHYRVGERDGFHVFDIFYTAEPPASWTGQIVDTVEAGSLNFYLQAEVRQPGRYLVSARLDDANGKPFALLSFNDLLPVGKQAIKLSLFGKLIRDEAPAFPLSLRDVDAFLLKENVTPDRAMLPRLVGRVYTSKRYAPGVFSSAEWTSEERERYLKEYGKDVDEAQQHVDLLQGKALCSAEDAAAGRCSAASS</sequence>
<name>A0A1K2H455_9NEIS</name>
<organism evidence="1 2">
    <name type="scientific">Chitinimonas taiwanensis DSM 18899</name>
    <dbReference type="NCBI Taxonomy" id="1121279"/>
    <lineage>
        <taxon>Bacteria</taxon>
        <taxon>Pseudomonadati</taxon>
        <taxon>Pseudomonadota</taxon>
        <taxon>Betaproteobacteria</taxon>
        <taxon>Neisseriales</taxon>
        <taxon>Chitinibacteraceae</taxon>
        <taxon>Chitinimonas</taxon>
    </lineage>
</organism>
<protein>
    <submittedName>
        <fullName evidence="1">Uncharacterized protein</fullName>
    </submittedName>
</protein>
<proteinExistence type="predicted"/>
<dbReference type="RefSeq" id="WP_139255986.1">
    <property type="nucleotide sequence ID" value="NZ_FPKR01000001.1"/>
</dbReference>